<dbReference type="AlphaFoldDB" id="A0A947DDL9"/>
<keyword evidence="1" id="KW-0175">Coiled coil</keyword>
<accession>A0A947DDL9</accession>
<feature type="region of interest" description="Disordered" evidence="2">
    <location>
        <begin position="1"/>
        <end position="22"/>
    </location>
</feature>
<dbReference type="RefSeq" id="WP_215607471.1">
    <property type="nucleotide sequence ID" value="NZ_JADOES010000004.1"/>
</dbReference>
<dbReference type="Proteomes" id="UP000717364">
    <property type="component" value="Unassembled WGS sequence"/>
</dbReference>
<reference evidence="3" key="2">
    <citation type="journal article" date="2021" name="Mar. Drugs">
        <title>Genome Reduction and Secondary Metabolism of the Marine Sponge-Associated Cyanobacterium Leptothoe.</title>
        <authorList>
            <person name="Konstantinou D."/>
            <person name="Popin R.V."/>
            <person name="Fewer D.P."/>
            <person name="Sivonen K."/>
            <person name="Gkelis S."/>
        </authorList>
    </citation>
    <scope>NUCLEOTIDE SEQUENCE</scope>
    <source>
        <strain evidence="3">TAU-MAC 1115</strain>
    </source>
</reference>
<protein>
    <submittedName>
        <fullName evidence="3">Uncharacterized protein</fullName>
    </submittedName>
</protein>
<keyword evidence="4" id="KW-1185">Reference proteome</keyword>
<proteinExistence type="predicted"/>
<gene>
    <name evidence="3" type="ORF">IXB50_03070</name>
</gene>
<evidence type="ECO:0000256" key="2">
    <source>
        <dbReference type="SAM" id="MobiDB-lite"/>
    </source>
</evidence>
<feature type="coiled-coil region" evidence="1">
    <location>
        <begin position="133"/>
        <end position="160"/>
    </location>
</feature>
<sequence length="195" mass="22061">MSEQIKRISEINTPRTQSAVERTGAHYTAKQLATEFGTSSSNLRTRWFKWVSKVAPEPLLKTEAGYTELARTLLGEFRSINTHEREIWVTDAKSRYSHEWETAGVIEGELMPDEVGGVLATLSNQNSSAEIALQQDLADLDEFMDSLKQAESNFSEAEVARFRLNGAQRGAARFKIEAQAEVEVYNRFQQKRLES</sequence>
<evidence type="ECO:0000313" key="3">
    <source>
        <dbReference type="EMBL" id="MBT9314399.1"/>
    </source>
</evidence>
<feature type="compositionally biased region" description="Polar residues" evidence="2">
    <location>
        <begin position="10"/>
        <end position="20"/>
    </location>
</feature>
<dbReference type="EMBL" id="JADOES010000004">
    <property type="protein sequence ID" value="MBT9314399.1"/>
    <property type="molecule type" value="Genomic_DNA"/>
</dbReference>
<name>A0A947DDL9_9CYAN</name>
<evidence type="ECO:0000313" key="4">
    <source>
        <dbReference type="Proteomes" id="UP000717364"/>
    </source>
</evidence>
<comment type="caution">
    <text evidence="3">The sequence shown here is derived from an EMBL/GenBank/DDBJ whole genome shotgun (WGS) entry which is preliminary data.</text>
</comment>
<evidence type="ECO:0000256" key="1">
    <source>
        <dbReference type="SAM" id="Coils"/>
    </source>
</evidence>
<reference evidence="3" key="1">
    <citation type="submission" date="2020-11" db="EMBL/GenBank/DDBJ databases">
        <authorList>
            <person name="Konstantinou D."/>
            <person name="Gkelis S."/>
            <person name="Popin R."/>
            <person name="Fewer D."/>
            <person name="Sivonen K."/>
        </authorList>
    </citation>
    <scope>NUCLEOTIDE SEQUENCE</scope>
    <source>
        <strain evidence="3">TAU-MAC 1115</strain>
    </source>
</reference>
<organism evidence="3 4">
    <name type="scientific">Leptothoe spongobia TAU-MAC 1115</name>
    <dbReference type="NCBI Taxonomy" id="1967444"/>
    <lineage>
        <taxon>Bacteria</taxon>
        <taxon>Bacillati</taxon>
        <taxon>Cyanobacteriota</taxon>
        <taxon>Cyanophyceae</taxon>
        <taxon>Nodosilineales</taxon>
        <taxon>Cymatolegaceae</taxon>
        <taxon>Leptothoe</taxon>
        <taxon>Leptothoe spongobia</taxon>
    </lineage>
</organism>